<keyword evidence="2" id="KW-1185">Reference proteome</keyword>
<protein>
    <submittedName>
        <fullName evidence="1">Uncharacterized protein</fullName>
    </submittedName>
</protein>
<dbReference type="Proteomes" id="UP000263486">
    <property type="component" value="Unassembled WGS sequence"/>
</dbReference>
<organism evidence="1 2">
    <name type="scientific">Psychrilyobacter piezotolerans</name>
    <dbReference type="NCBI Taxonomy" id="2293438"/>
    <lineage>
        <taxon>Bacteria</taxon>
        <taxon>Fusobacteriati</taxon>
        <taxon>Fusobacteriota</taxon>
        <taxon>Fusobacteriia</taxon>
        <taxon>Fusobacteriales</taxon>
        <taxon>Fusobacteriaceae</taxon>
        <taxon>Psychrilyobacter</taxon>
    </lineage>
</organism>
<dbReference type="RefSeq" id="WP_114641445.1">
    <property type="nucleotide sequence ID" value="NZ_JAACIO010000004.1"/>
</dbReference>
<proteinExistence type="predicted"/>
<gene>
    <name evidence="1" type="ORF">DYH56_03365</name>
</gene>
<evidence type="ECO:0000313" key="1">
    <source>
        <dbReference type="EMBL" id="REI42404.1"/>
    </source>
</evidence>
<comment type="caution">
    <text evidence="1">The sequence shown here is derived from an EMBL/GenBank/DDBJ whole genome shotgun (WGS) entry which is preliminary data.</text>
</comment>
<reference evidence="1 2" key="1">
    <citation type="submission" date="2018-08" db="EMBL/GenBank/DDBJ databases">
        <title>Draft genome sequence of Psychrilyobacter sp. strain SD5 isolated from Black Sea water.</title>
        <authorList>
            <person name="Yadav S."/>
            <person name="Villanueva L."/>
            <person name="Damste J.S.S."/>
        </authorList>
    </citation>
    <scope>NUCLEOTIDE SEQUENCE [LARGE SCALE GENOMIC DNA]</scope>
    <source>
        <strain evidence="1 2">SD5</strain>
    </source>
</reference>
<accession>A0ABX9KJR5</accession>
<sequence>MNWKKQKKIRLCEMQALEEKRKDLAKVGWLAMNKKEKEQLRKLINFSWDKIPGYAKAKISKDDYIKFETQEHCVKFAEKLKK</sequence>
<dbReference type="EMBL" id="QUAJ01000004">
    <property type="protein sequence ID" value="REI42404.1"/>
    <property type="molecule type" value="Genomic_DNA"/>
</dbReference>
<evidence type="ECO:0000313" key="2">
    <source>
        <dbReference type="Proteomes" id="UP000263486"/>
    </source>
</evidence>
<name>A0ABX9KJR5_9FUSO</name>